<evidence type="ECO:0000313" key="9">
    <source>
        <dbReference type="Proteomes" id="UP000005408"/>
    </source>
</evidence>
<evidence type="ECO:0000256" key="4">
    <source>
        <dbReference type="PIRSR" id="PIRSR601820-1"/>
    </source>
</evidence>
<dbReference type="GO" id="GO:0046872">
    <property type="term" value="F:metal ion binding"/>
    <property type="evidence" value="ECO:0007669"/>
    <property type="project" value="UniProtKB-KW"/>
</dbReference>
<evidence type="ECO:0000256" key="1">
    <source>
        <dbReference type="ARBA" id="ARBA00004613"/>
    </source>
</evidence>
<dbReference type="Gene3D" id="2.40.50.120">
    <property type="match status" value="1"/>
</dbReference>
<feature type="chain" id="PRO_5036464556" description="NTR domain-containing protein" evidence="6">
    <location>
        <begin position="27"/>
        <end position="278"/>
    </location>
</feature>
<evidence type="ECO:0000256" key="3">
    <source>
        <dbReference type="ARBA" id="ARBA00023157"/>
    </source>
</evidence>
<protein>
    <recommendedName>
        <fullName evidence="7">NTR domain-containing protein</fullName>
    </recommendedName>
</protein>
<evidence type="ECO:0000256" key="5">
    <source>
        <dbReference type="PIRSR" id="PIRSR601820-3"/>
    </source>
</evidence>
<feature type="disulfide bond" evidence="5">
    <location>
        <begin position="27"/>
        <end position="90"/>
    </location>
</feature>
<keyword evidence="9" id="KW-1185">Reference proteome</keyword>
<dbReference type="InterPro" id="IPR001820">
    <property type="entry name" value="TIMP"/>
</dbReference>
<dbReference type="InterPro" id="IPR008993">
    <property type="entry name" value="TIMP-like_OB-fold"/>
</dbReference>
<dbReference type="AlphaFoldDB" id="A0A8W8L296"/>
<evidence type="ECO:0000313" key="8">
    <source>
        <dbReference type="EnsemblMetazoa" id="G26035.1:cds"/>
    </source>
</evidence>
<dbReference type="PANTHER" id="PTHR11844">
    <property type="entry name" value="METALLOPROTEASE INHIBITOR"/>
    <property type="match status" value="1"/>
</dbReference>
<keyword evidence="4" id="KW-0479">Metal-binding</keyword>
<evidence type="ECO:0000259" key="7">
    <source>
        <dbReference type="PROSITE" id="PS50189"/>
    </source>
</evidence>
<dbReference type="EnsemblMetazoa" id="G26035.1">
    <property type="protein sequence ID" value="G26035.1:cds"/>
    <property type="gene ID" value="G26035"/>
</dbReference>
<dbReference type="GO" id="GO:0008191">
    <property type="term" value="F:metalloendopeptidase inhibitor activity"/>
    <property type="evidence" value="ECO:0007669"/>
    <property type="project" value="InterPro"/>
</dbReference>
<keyword evidence="2" id="KW-0964">Secreted</keyword>
<proteinExistence type="predicted"/>
<reference evidence="8" key="1">
    <citation type="submission" date="2022-08" db="UniProtKB">
        <authorList>
            <consortium name="EnsemblMetazoa"/>
        </authorList>
    </citation>
    <scope>IDENTIFICATION</scope>
    <source>
        <strain evidence="8">05x7-T-G4-1.051#20</strain>
    </source>
</reference>
<evidence type="ECO:0000256" key="2">
    <source>
        <dbReference type="ARBA" id="ARBA00022525"/>
    </source>
</evidence>
<evidence type="ECO:0000256" key="6">
    <source>
        <dbReference type="SAM" id="SignalP"/>
    </source>
</evidence>
<dbReference type="Pfam" id="PF00965">
    <property type="entry name" value="TIMP"/>
    <property type="match status" value="1"/>
</dbReference>
<organism evidence="8 9">
    <name type="scientific">Magallana gigas</name>
    <name type="common">Pacific oyster</name>
    <name type="synonym">Crassostrea gigas</name>
    <dbReference type="NCBI Taxonomy" id="29159"/>
    <lineage>
        <taxon>Eukaryota</taxon>
        <taxon>Metazoa</taxon>
        <taxon>Spiralia</taxon>
        <taxon>Lophotrochozoa</taxon>
        <taxon>Mollusca</taxon>
        <taxon>Bivalvia</taxon>
        <taxon>Autobranchia</taxon>
        <taxon>Pteriomorphia</taxon>
        <taxon>Ostreida</taxon>
        <taxon>Ostreoidea</taxon>
        <taxon>Ostreidae</taxon>
        <taxon>Magallana</taxon>
    </lineage>
</organism>
<accession>A0A8W8L296</accession>
<comment type="subcellular location">
    <subcellularLocation>
        <location evidence="1">Secreted</location>
    </subcellularLocation>
</comment>
<dbReference type="GO" id="GO:0051045">
    <property type="term" value="P:negative regulation of membrane protein ectodomain proteolysis"/>
    <property type="evidence" value="ECO:0007669"/>
    <property type="project" value="TreeGrafter"/>
</dbReference>
<dbReference type="SUPFAM" id="SSF50242">
    <property type="entry name" value="TIMP-like"/>
    <property type="match status" value="1"/>
</dbReference>
<keyword evidence="3 5" id="KW-1015">Disulfide bond</keyword>
<feature type="disulfide bond" evidence="5">
    <location>
        <begin position="29"/>
        <end position="117"/>
    </location>
</feature>
<keyword evidence="4" id="KW-0862">Zinc</keyword>
<keyword evidence="6" id="KW-0732">Signal</keyword>
<feature type="domain" description="NTR" evidence="7">
    <location>
        <begin position="27"/>
        <end position="141"/>
    </location>
</feature>
<dbReference type="PANTHER" id="PTHR11844:SF33">
    <property type="entry name" value="TISSUE INHIBITOR OF METALLOPROTEINASE"/>
    <property type="match status" value="1"/>
</dbReference>
<name>A0A8W8L296_MAGGI</name>
<dbReference type="InterPro" id="IPR001134">
    <property type="entry name" value="Netrin_domain"/>
</dbReference>
<feature type="binding site" evidence="4">
    <location>
        <position position="27"/>
    </location>
    <ligand>
        <name>Zn(2+)</name>
        <dbReference type="ChEBI" id="CHEBI:29105"/>
        <note>ligand shared with metalloproteinase partner</note>
    </ligand>
</feature>
<sequence>MNILGFAKYLCGIIIIQILSARWVEGCTCSNATREEKFCDSDYTVIGRLIGRFVTPGVQKNIFVIQVQFHIKGSGPKYIELESPMGISKCGTVLDVGQDYILAGKIKSGIRGELSVCSWQEKWSECPFLVRWRLLQKQITCRSQRVKTQGNHISLTQNENTLYPNHQQNYVSAPDHQMPPPEQTSNHIPAPEHQIPPPEQTSYQMFQISHPENHIYPSQSHRRQPQSYMDRMMMENHIGMSDLQENMDYIGGRGRMTMYGYGLSGGSDFYSHFQESMD</sequence>
<dbReference type="GO" id="GO:0005615">
    <property type="term" value="C:extracellular space"/>
    <property type="evidence" value="ECO:0007669"/>
    <property type="project" value="TreeGrafter"/>
</dbReference>
<dbReference type="PROSITE" id="PS50189">
    <property type="entry name" value="NTR"/>
    <property type="match status" value="1"/>
</dbReference>
<dbReference type="GO" id="GO:0031012">
    <property type="term" value="C:extracellular matrix"/>
    <property type="evidence" value="ECO:0007669"/>
    <property type="project" value="TreeGrafter"/>
</dbReference>
<dbReference type="GO" id="GO:0002020">
    <property type="term" value="F:protease binding"/>
    <property type="evidence" value="ECO:0007669"/>
    <property type="project" value="TreeGrafter"/>
</dbReference>
<dbReference type="Proteomes" id="UP000005408">
    <property type="component" value="Unassembled WGS sequence"/>
</dbReference>
<feature type="signal peptide" evidence="6">
    <location>
        <begin position="1"/>
        <end position="26"/>
    </location>
</feature>